<dbReference type="RefSeq" id="WP_270158068.1">
    <property type="nucleotide sequence ID" value="NZ_JAPNNL010000141.1"/>
</dbReference>
<dbReference type="SUPFAM" id="SSF140453">
    <property type="entry name" value="EsxAB dimer-like"/>
    <property type="match status" value="1"/>
</dbReference>
<dbReference type="Pfam" id="PF06013">
    <property type="entry name" value="WXG100"/>
    <property type="match status" value="1"/>
</dbReference>
<proteinExistence type="predicted"/>
<dbReference type="Gene3D" id="1.10.287.1060">
    <property type="entry name" value="ESAT-6-like"/>
    <property type="match status" value="1"/>
</dbReference>
<name>A0ABT4SIY2_9ACTN</name>
<keyword evidence="2" id="KW-1185">Reference proteome</keyword>
<evidence type="ECO:0000313" key="1">
    <source>
        <dbReference type="EMBL" id="MDA0637162.1"/>
    </source>
</evidence>
<evidence type="ECO:0000313" key="2">
    <source>
        <dbReference type="Proteomes" id="UP001144036"/>
    </source>
</evidence>
<dbReference type="InterPro" id="IPR010310">
    <property type="entry name" value="T7SS_ESAT-6-like"/>
</dbReference>
<accession>A0ABT4SIY2</accession>
<dbReference type="InterPro" id="IPR036689">
    <property type="entry name" value="ESAT-6-like_sf"/>
</dbReference>
<sequence>MGMPDDYTYVRFASMEDAYLQLQKIITDLDKATDTLYQDIKRELGASWEGQAEQFFDTKRAQWNEREKEMGRQLFEAAQAVNIAKGNYESAEKRNISIWSD</sequence>
<reference evidence="1" key="1">
    <citation type="submission" date="2022-11" db="EMBL/GenBank/DDBJ databases">
        <title>Nonomuraea corallina sp. nov., a new species of the genus Nonomuraea isolated from sea side sediment in Thai sea.</title>
        <authorList>
            <person name="Ngamcharungchit C."/>
            <person name="Matsumoto A."/>
            <person name="Suriyachadkun C."/>
            <person name="Panbangred W."/>
            <person name="Inahashi Y."/>
            <person name="Intra B."/>
        </authorList>
    </citation>
    <scope>NUCLEOTIDE SEQUENCE</scope>
    <source>
        <strain evidence="1">MCN248</strain>
    </source>
</reference>
<dbReference type="Proteomes" id="UP001144036">
    <property type="component" value="Unassembled WGS sequence"/>
</dbReference>
<organism evidence="1 2">
    <name type="scientific">Nonomuraea corallina</name>
    <dbReference type="NCBI Taxonomy" id="2989783"/>
    <lineage>
        <taxon>Bacteria</taxon>
        <taxon>Bacillati</taxon>
        <taxon>Actinomycetota</taxon>
        <taxon>Actinomycetes</taxon>
        <taxon>Streptosporangiales</taxon>
        <taxon>Streptosporangiaceae</taxon>
        <taxon>Nonomuraea</taxon>
    </lineage>
</organism>
<protein>
    <submittedName>
        <fullName evidence="1">WXG100 family type VII secretion target</fullName>
    </submittedName>
</protein>
<dbReference type="EMBL" id="JAPNNL010000141">
    <property type="protein sequence ID" value="MDA0637162.1"/>
    <property type="molecule type" value="Genomic_DNA"/>
</dbReference>
<comment type="caution">
    <text evidence="1">The sequence shown here is derived from an EMBL/GenBank/DDBJ whole genome shotgun (WGS) entry which is preliminary data.</text>
</comment>
<gene>
    <name evidence="1" type="ORF">OUY22_27490</name>
</gene>